<proteinExistence type="inferred from homology"/>
<dbReference type="AlphaFoldDB" id="A0AAC9JCW8"/>
<dbReference type="InterPro" id="IPR008979">
    <property type="entry name" value="Galactose-bd-like_sf"/>
</dbReference>
<evidence type="ECO:0000259" key="2">
    <source>
        <dbReference type="PROSITE" id="PS51762"/>
    </source>
</evidence>
<reference evidence="3 4" key="1">
    <citation type="submission" date="2016-11" db="EMBL/GenBank/DDBJ databases">
        <title>Networking in microbes: conjugative elements and plasmids in the genus Alteromonas.</title>
        <authorList>
            <person name="Lopez-Perez M."/>
            <person name="Ramon-Marco N."/>
            <person name="Rodriguez-Valera F."/>
        </authorList>
    </citation>
    <scope>NUCLEOTIDE SEQUENCE [LARGE SCALE GENOMIC DNA]</scope>
    <source>
        <strain evidence="3 4">CP48</strain>
    </source>
</reference>
<protein>
    <submittedName>
        <fullName evidence="3">Glycosyl hydrolase family 16</fullName>
    </submittedName>
</protein>
<dbReference type="InterPro" id="IPR050546">
    <property type="entry name" value="Glycosyl_Hydrlase_16"/>
</dbReference>
<dbReference type="Pfam" id="PF00722">
    <property type="entry name" value="Glyco_hydro_16"/>
    <property type="match status" value="1"/>
</dbReference>
<name>A0AAC9JCW8_9ALTE</name>
<dbReference type="PROSITE" id="PS51762">
    <property type="entry name" value="GH16_2"/>
    <property type="match status" value="1"/>
</dbReference>
<dbReference type="PANTHER" id="PTHR10963">
    <property type="entry name" value="GLYCOSYL HYDROLASE-RELATED"/>
    <property type="match status" value="1"/>
</dbReference>
<dbReference type="SUPFAM" id="SSF49785">
    <property type="entry name" value="Galactose-binding domain-like"/>
    <property type="match status" value="3"/>
</dbReference>
<dbReference type="SUPFAM" id="SSF49899">
    <property type="entry name" value="Concanavalin A-like lectins/glucanases"/>
    <property type="match status" value="1"/>
</dbReference>
<sequence>MTKKASQLSRIAAALSVTTLFGCGGGSTTSTDIDVVDASVPVSDWELVWSDEFDGASIDDDNWTHEVDCNGGGNNEAQCYTDSEENAFVSDGSLKIVALPAEEGAPKPYTSARLNTRYKADFKYGRIEMRAKMPEGQGSWPAFWMMPTDEVYGGWPRSGEIDIVEAVNLKAADAEGNPESHIYGTLHYGQEWPNNDSSGQAYSLPDGANPADDFHTYAVEWQEGEIRWYMDGYLYATQRRSEVRYNANGEASGLSHRGWYAEYYEQGTGELTTHWDNAPFDQEFYLILNFAVGGDWPANVNETGIDAEAFAEGQTFEVDYVRVYECASDPDTGKGCETVRPGYDSLDDALVEGAAPVPTPPSTGIPQNLTIFDGAPNPNWPAWDCCGGSTPELVEDSEQGQVYEFTINEAPTVMGFISRSQFITDPEGEASPFDASPIEETGSVKFDLKVTSLPNNATTNWLFKVESSEGSTFAELPLMDGYVGPADTAGATPEQGVWESYEFPLSTLAQAGLDTSAIDVIMVFPAWDTGNGAVYRMANVEISQEGGVSYPELVIFEDGQNPNWPMWDCCGGSTPTEEMDDEAHGLTAEFRIGAEPTVMGFITRSESGGGDTPFDATALTDGGLLQFEMRVLSAPTNPDSTWLFKVESNGASTAVELPLADSVEGQAPVEGEWQTYTFPISDLQARGLDVSAIDVIMVFPAWSTGEGAVYRLDNVKIFHPDNGAEAPAGGLTLFADTAADKWRIWDCCGGSTPTEEVDDAEHGTVAEFRIGATPTVMGIIADDGHSYDASALLTNGVVRFEMKVSSMPNDASAPWLFKIESINVSSAVELPISASLEGVDPVEGEWQTYTFPLQTLYDAGLDISAINVIMMFPAWGSGEGAVYRVDNAEIAAQ</sequence>
<dbReference type="InterPro" id="IPR000757">
    <property type="entry name" value="Beta-glucanase-like"/>
</dbReference>
<keyword evidence="3" id="KW-0378">Hydrolase</keyword>
<dbReference type="RefSeq" id="WP_071960175.1">
    <property type="nucleotide sequence ID" value="NZ_CP018024.1"/>
</dbReference>
<evidence type="ECO:0000256" key="1">
    <source>
        <dbReference type="ARBA" id="ARBA00006865"/>
    </source>
</evidence>
<dbReference type="PROSITE" id="PS51257">
    <property type="entry name" value="PROKAR_LIPOPROTEIN"/>
    <property type="match status" value="1"/>
</dbReference>
<feature type="domain" description="GH16" evidence="2">
    <location>
        <begin position="33"/>
        <end position="329"/>
    </location>
</feature>
<dbReference type="GO" id="GO:0004553">
    <property type="term" value="F:hydrolase activity, hydrolyzing O-glycosyl compounds"/>
    <property type="evidence" value="ECO:0007669"/>
    <property type="project" value="InterPro"/>
</dbReference>
<dbReference type="Gene3D" id="2.60.120.430">
    <property type="entry name" value="Galactose-binding lectin"/>
    <property type="match status" value="3"/>
</dbReference>
<evidence type="ECO:0000313" key="3">
    <source>
        <dbReference type="EMBL" id="APD91390.1"/>
    </source>
</evidence>
<gene>
    <name evidence="3" type="ORF">BM524_17150</name>
</gene>
<dbReference type="Proteomes" id="UP000182101">
    <property type="component" value="Chromosome"/>
</dbReference>
<evidence type="ECO:0000313" key="4">
    <source>
        <dbReference type="Proteomes" id="UP000182101"/>
    </source>
</evidence>
<accession>A0AAC9JCW8</accession>
<dbReference type="GO" id="GO:0005975">
    <property type="term" value="P:carbohydrate metabolic process"/>
    <property type="evidence" value="ECO:0007669"/>
    <property type="project" value="InterPro"/>
</dbReference>
<organism evidence="3 4">
    <name type="scientific">Alteromonas mediterranea</name>
    <dbReference type="NCBI Taxonomy" id="314275"/>
    <lineage>
        <taxon>Bacteria</taxon>
        <taxon>Pseudomonadati</taxon>
        <taxon>Pseudomonadota</taxon>
        <taxon>Gammaproteobacteria</taxon>
        <taxon>Alteromonadales</taxon>
        <taxon>Alteromonadaceae</taxon>
        <taxon>Alteromonas/Salinimonas group</taxon>
        <taxon>Alteromonas</taxon>
    </lineage>
</organism>
<dbReference type="PANTHER" id="PTHR10963:SF55">
    <property type="entry name" value="GLYCOSIDE HYDROLASE FAMILY 16 PROTEIN"/>
    <property type="match status" value="1"/>
</dbReference>
<dbReference type="Gene3D" id="2.60.120.200">
    <property type="match status" value="1"/>
</dbReference>
<comment type="similarity">
    <text evidence="1">Belongs to the glycosyl hydrolase 16 family.</text>
</comment>
<dbReference type="InterPro" id="IPR013320">
    <property type="entry name" value="ConA-like_dom_sf"/>
</dbReference>
<dbReference type="CDD" id="cd08023">
    <property type="entry name" value="GH16_laminarinase_like"/>
    <property type="match status" value="1"/>
</dbReference>
<dbReference type="EMBL" id="CP018024">
    <property type="protein sequence ID" value="APD91390.1"/>
    <property type="molecule type" value="Genomic_DNA"/>
</dbReference>